<keyword evidence="5" id="KW-0121">Carboxypeptidase</keyword>
<dbReference type="Gene3D" id="2.40.170.20">
    <property type="entry name" value="TonB-dependent receptor, beta-barrel domain"/>
    <property type="match status" value="1"/>
</dbReference>
<dbReference type="InterPro" id="IPR036942">
    <property type="entry name" value="Beta-barrel_TonB_sf"/>
</dbReference>
<evidence type="ECO:0000313" key="6">
    <source>
        <dbReference type="Proteomes" id="UP000808349"/>
    </source>
</evidence>
<evidence type="ECO:0000256" key="1">
    <source>
        <dbReference type="ARBA" id="ARBA00004442"/>
    </source>
</evidence>
<dbReference type="SUPFAM" id="SSF49464">
    <property type="entry name" value="Carboxypeptidase regulatory domain-like"/>
    <property type="match status" value="1"/>
</dbReference>
<evidence type="ECO:0000256" key="3">
    <source>
        <dbReference type="ARBA" id="ARBA00023237"/>
    </source>
</evidence>
<organism evidence="5 6">
    <name type="scientific">Candidatus Defluviibacterium haderslevense</name>
    <dbReference type="NCBI Taxonomy" id="2981993"/>
    <lineage>
        <taxon>Bacteria</taxon>
        <taxon>Pseudomonadati</taxon>
        <taxon>Bacteroidota</taxon>
        <taxon>Saprospiria</taxon>
        <taxon>Saprospirales</taxon>
        <taxon>Saprospiraceae</taxon>
        <taxon>Candidatus Defluviibacterium</taxon>
    </lineage>
</organism>
<dbReference type="GO" id="GO:0004180">
    <property type="term" value="F:carboxypeptidase activity"/>
    <property type="evidence" value="ECO:0007669"/>
    <property type="project" value="UniProtKB-KW"/>
</dbReference>
<dbReference type="Pfam" id="PF13715">
    <property type="entry name" value="CarbopepD_reg_2"/>
    <property type="match status" value="1"/>
</dbReference>
<comment type="subcellular location">
    <subcellularLocation>
        <location evidence="1">Cell outer membrane</location>
    </subcellularLocation>
</comment>
<evidence type="ECO:0000313" key="5">
    <source>
        <dbReference type="EMBL" id="MBK9718777.1"/>
    </source>
</evidence>
<protein>
    <submittedName>
        <fullName evidence="5">Carboxypeptidase-like regulatory domain-containing protein</fullName>
    </submittedName>
</protein>
<dbReference type="PANTHER" id="PTHR40980:SF4">
    <property type="entry name" value="TONB-DEPENDENT RECEPTOR-LIKE BETA-BARREL DOMAIN-CONTAINING PROTEIN"/>
    <property type="match status" value="1"/>
</dbReference>
<dbReference type="PANTHER" id="PTHR40980">
    <property type="entry name" value="PLUG DOMAIN-CONTAINING PROTEIN"/>
    <property type="match status" value="1"/>
</dbReference>
<accession>A0A9D7SBU1</accession>
<reference evidence="5 6" key="1">
    <citation type="submission" date="2020-10" db="EMBL/GenBank/DDBJ databases">
        <title>Connecting structure to function with the recovery of over 1000 high-quality activated sludge metagenome-assembled genomes encoding full-length rRNA genes using long-read sequencing.</title>
        <authorList>
            <person name="Singleton C.M."/>
            <person name="Petriglieri F."/>
            <person name="Kristensen J.M."/>
            <person name="Kirkegaard R.H."/>
            <person name="Michaelsen T.Y."/>
            <person name="Andersen M.H."/>
            <person name="Karst S.M."/>
            <person name="Dueholm M.S."/>
            <person name="Nielsen P.H."/>
            <person name="Albertsen M."/>
        </authorList>
    </citation>
    <scope>NUCLEOTIDE SEQUENCE [LARGE SCALE GENOMIC DNA]</scope>
    <source>
        <strain evidence="5">Ribe_18-Q3-R11-54_BAT3C.373</strain>
    </source>
</reference>
<proteinExistence type="predicted"/>
<comment type="caution">
    <text evidence="5">The sequence shown here is derived from an EMBL/GenBank/DDBJ whole genome shotgun (WGS) entry which is preliminary data.</text>
</comment>
<dbReference type="Gene3D" id="2.170.130.10">
    <property type="entry name" value="TonB-dependent receptor, plug domain"/>
    <property type="match status" value="1"/>
</dbReference>
<dbReference type="EMBL" id="JADKFW010000013">
    <property type="protein sequence ID" value="MBK9718777.1"/>
    <property type="molecule type" value="Genomic_DNA"/>
</dbReference>
<feature type="domain" description="TonB-dependent receptor plug" evidence="4">
    <location>
        <begin position="116"/>
        <end position="209"/>
    </location>
</feature>
<dbReference type="InterPro" id="IPR012910">
    <property type="entry name" value="Plug_dom"/>
</dbReference>
<name>A0A9D7SBU1_9BACT</name>
<keyword evidence="5" id="KW-0645">Protease</keyword>
<dbReference type="Gene3D" id="2.60.40.1120">
    <property type="entry name" value="Carboxypeptidase-like, regulatory domain"/>
    <property type="match status" value="1"/>
</dbReference>
<dbReference type="Proteomes" id="UP000808349">
    <property type="component" value="Unassembled WGS sequence"/>
</dbReference>
<keyword evidence="2" id="KW-0472">Membrane</keyword>
<evidence type="ECO:0000256" key="2">
    <source>
        <dbReference type="ARBA" id="ARBA00023136"/>
    </source>
</evidence>
<keyword evidence="3" id="KW-0998">Cell outer membrane</keyword>
<dbReference type="InterPro" id="IPR008969">
    <property type="entry name" value="CarboxyPept-like_regulatory"/>
</dbReference>
<dbReference type="AlphaFoldDB" id="A0A9D7SBU1"/>
<evidence type="ECO:0000259" key="4">
    <source>
        <dbReference type="Pfam" id="PF07715"/>
    </source>
</evidence>
<dbReference type="SUPFAM" id="SSF56935">
    <property type="entry name" value="Porins"/>
    <property type="match status" value="1"/>
</dbReference>
<dbReference type="InterPro" id="IPR037066">
    <property type="entry name" value="Plug_dom_sf"/>
</dbReference>
<sequence>MVLQQSSGQGTIKGRISDVNGESLIGVTIILKSNQTIGTVTDYDGNYSLKIPLNSPQSIVIKYIGYATIEEPITLSQNQILVKDFVMSDTSTALVEVEIVAKKEKDRTYYMESIKKKSANTIDYVSSQSMKLTGDNNAASALARVTGVSTNGSFITVRGIGDRYVKTSINGMQIPTLDPFTNNIKLDLIPSSLIDNIMITKTASPELSGAWTGAYISVETKDFPEKFSFLWETQVGYNAQTSFKDVLVSQTSSTDWLGFDHNFRDHDHTSFVNANPDPTRYQEFVALGLSNFYKSLGVTSSWQEGTTVGENYFKLGLVELGLLPKAFFNDAQAFEKAKQLYVSGGYKDKAYEVINSSAGQSGRSFPNNWNTFTKKAPLNFSQSFSLGNLTRLWNRELGYYGGFRYGSSIQFDPNAISQRTILSELDSLGNPLKDGDVVFDNVKCVNGWSALLSLAYKFNSNHSLSLLYMPNFIGINSLRDGIGYGDIIYKYEIAKSQFYEQRKQIVYQLKSEHYFPKTKLKMDINASYSQGNSNAPDFKKLEFFANDDFVYFYDKTKSYINRDFRYLSEDIFDSKLVFDLPLGNQPGIARKLKFGGAFQRIDKIYDQYNYNLNFNNVSPYITNNDLDTYFSSNRFDVGTSSSGGTDHKSLDFYYGRPDVAANHTFGLSNISSGFVLLDYTLFKSLRFSGGLRVEYTDLRTDAIEYDKLKYKRDDPRRVGLGQSFIFNPGSLNSVDYLPSINVIYKIKQDDIAPINLRLNYGRSIARPSLREYSEAIVFDYELNSQVIGNSLLKIVEIDNYDIRFESYFKSGNNISLSLFYKNFKNHIELVQGYTWTNALESRVFGLELDGSVQLFKGCDFKANVSLVDSKTNIEVNQLTIYNFVRTWTPKDTITRTMYGQAPFVINGILSYNFEKIGLVSTIGYNIQGPRLVLTSFGTAPDVYELPRHLLDFKISKSIGKHLSLSISIKDILNSPIRRSYKYKEGFILDFDRYQYGTNYVLGISYKI</sequence>
<dbReference type="GO" id="GO:0009279">
    <property type="term" value="C:cell outer membrane"/>
    <property type="evidence" value="ECO:0007669"/>
    <property type="project" value="UniProtKB-SubCell"/>
</dbReference>
<dbReference type="Pfam" id="PF07715">
    <property type="entry name" value="Plug"/>
    <property type="match status" value="1"/>
</dbReference>
<keyword evidence="5" id="KW-0378">Hydrolase</keyword>
<gene>
    <name evidence="5" type="ORF">IPO85_14920</name>
</gene>